<keyword evidence="2" id="KW-1185">Reference proteome</keyword>
<evidence type="ECO:0000313" key="1">
    <source>
        <dbReference type="EMBL" id="KAF2470108.1"/>
    </source>
</evidence>
<accession>A0ACB6QU48</accession>
<proteinExistence type="predicted"/>
<name>A0ACB6QU48_9PLEO</name>
<dbReference type="EMBL" id="MU003509">
    <property type="protein sequence ID" value="KAF2470108.1"/>
    <property type="molecule type" value="Genomic_DNA"/>
</dbReference>
<comment type="caution">
    <text evidence="1">The sequence shown here is derived from an EMBL/GenBank/DDBJ whole genome shotgun (WGS) entry which is preliminary data.</text>
</comment>
<reference evidence="1" key="1">
    <citation type="journal article" date="2020" name="Stud. Mycol.">
        <title>101 Dothideomycetes genomes: a test case for predicting lifestyles and emergence of pathogens.</title>
        <authorList>
            <person name="Haridas S."/>
            <person name="Albert R."/>
            <person name="Binder M."/>
            <person name="Bloem J."/>
            <person name="Labutti K."/>
            <person name="Salamov A."/>
            <person name="Andreopoulos B."/>
            <person name="Baker S."/>
            <person name="Barry K."/>
            <person name="Bills G."/>
            <person name="Bluhm B."/>
            <person name="Cannon C."/>
            <person name="Castanera R."/>
            <person name="Culley D."/>
            <person name="Daum C."/>
            <person name="Ezra D."/>
            <person name="Gonzalez J."/>
            <person name="Henrissat B."/>
            <person name="Kuo A."/>
            <person name="Liang C."/>
            <person name="Lipzen A."/>
            <person name="Lutzoni F."/>
            <person name="Magnuson J."/>
            <person name="Mondo S."/>
            <person name="Nolan M."/>
            <person name="Ohm R."/>
            <person name="Pangilinan J."/>
            <person name="Park H.-J."/>
            <person name="Ramirez L."/>
            <person name="Alfaro M."/>
            <person name="Sun H."/>
            <person name="Tritt A."/>
            <person name="Yoshinaga Y."/>
            <person name="Zwiers L.-H."/>
            <person name="Turgeon B."/>
            <person name="Goodwin S."/>
            <person name="Spatafora J."/>
            <person name="Crous P."/>
            <person name="Grigoriev I."/>
        </authorList>
    </citation>
    <scope>NUCLEOTIDE SEQUENCE</scope>
    <source>
        <strain evidence="1">ATCC 200398</strain>
    </source>
</reference>
<sequence length="166" mass="18718">MSFPFALLEQGNLFLRRTKPEPPPPSQAEGVLAQTTIDEIAARELKDNQNNQDGDDYNGLYSSDVEIFEEHVDGTEVMINARGRGNEVQNTTASNIDEVSDGDSAFNDHTPSNMHQDGIPNQNDRIQIRDHHQNLPRRQEELVAHNRDEVDEKPENEIKFEPTAGN</sequence>
<organism evidence="1 2">
    <name type="scientific">Lindgomyces ingoldianus</name>
    <dbReference type="NCBI Taxonomy" id="673940"/>
    <lineage>
        <taxon>Eukaryota</taxon>
        <taxon>Fungi</taxon>
        <taxon>Dikarya</taxon>
        <taxon>Ascomycota</taxon>
        <taxon>Pezizomycotina</taxon>
        <taxon>Dothideomycetes</taxon>
        <taxon>Pleosporomycetidae</taxon>
        <taxon>Pleosporales</taxon>
        <taxon>Lindgomycetaceae</taxon>
        <taxon>Lindgomyces</taxon>
    </lineage>
</organism>
<dbReference type="Proteomes" id="UP000799755">
    <property type="component" value="Unassembled WGS sequence"/>
</dbReference>
<evidence type="ECO:0000313" key="2">
    <source>
        <dbReference type="Proteomes" id="UP000799755"/>
    </source>
</evidence>
<protein>
    <submittedName>
        <fullName evidence="1">Uncharacterized protein</fullName>
    </submittedName>
</protein>
<gene>
    <name evidence="1" type="ORF">BDR25DRAFT_370080</name>
</gene>